<keyword evidence="7" id="KW-0539">Nucleus</keyword>
<feature type="compositionally biased region" description="Basic and acidic residues" evidence="8">
    <location>
        <begin position="149"/>
        <end position="172"/>
    </location>
</feature>
<dbReference type="EMBL" id="JAUKUA010000005">
    <property type="protein sequence ID" value="KAK0711226.1"/>
    <property type="molecule type" value="Genomic_DNA"/>
</dbReference>
<protein>
    <submittedName>
        <fullName evidence="10">Pinin/SDK/memA/ protein conserved region-domain-containing protein</fullName>
    </submittedName>
</protein>
<evidence type="ECO:0000256" key="4">
    <source>
        <dbReference type="ARBA" id="ARBA00023015"/>
    </source>
</evidence>
<proteinExistence type="inferred from homology"/>
<keyword evidence="11" id="KW-1185">Reference proteome</keyword>
<dbReference type="GO" id="GO:0008380">
    <property type="term" value="P:RNA splicing"/>
    <property type="evidence" value="ECO:0007669"/>
    <property type="project" value="UniProtKB-KW"/>
</dbReference>
<evidence type="ECO:0000256" key="3">
    <source>
        <dbReference type="ARBA" id="ARBA00022664"/>
    </source>
</evidence>
<dbReference type="Proteomes" id="UP001172102">
    <property type="component" value="Unassembled WGS sequence"/>
</dbReference>
<reference evidence="10" key="1">
    <citation type="submission" date="2023-06" db="EMBL/GenBank/DDBJ databases">
        <title>Genome-scale phylogeny and comparative genomics of the fungal order Sordariales.</title>
        <authorList>
            <consortium name="Lawrence Berkeley National Laboratory"/>
            <person name="Hensen N."/>
            <person name="Bonometti L."/>
            <person name="Westerberg I."/>
            <person name="Brannstrom I.O."/>
            <person name="Guillou S."/>
            <person name="Cros-Aarteil S."/>
            <person name="Calhoun S."/>
            <person name="Haridas S."/>
            <person name="Kuo A."/>
            <person name="Mondo S."/>
            <person name="Pangilinan J."/>
            <person name="Riley R."/>
            <person name="Labutti K."/>
            <person name="Andreopoulos B."/>
            <person name="Lipzen A."/>
            <person name="Chen C."/>
            <person name="Yanf M."/>
            <person name="Daum C."/>
            <person name="Ng V."/>
            <person name="Clum A."/>
            <person name="Steindorff A."/>
            <person name="Ohm R."/>
            <person name="Martin F."/>
            <person name="Silar P."/>
            <person name="Natvig D."/>
            <person name="Lalanne C."/>
            <person name="Gautier V."/>
            <person name="Ament-Velasquez S.L."/>
            <person name="Kruys A."/>
            <person name="Hutchinson M.I."/>
            <person name="Powell A.J."/>
            <person name="Barry K."/>
            <person name="Miller A.N."/>
            <person name="Grigoriev I.V."/>
            <person name="Debuchy R."/>
            <person name="Gladieux P."/>
            <person name="Thoren M.H."/>
            <person name="Johannesson H."/>
        </authorList>
    </citation>
    <scope>NUCLEOTIDE SEQUENCE</scope>
    <source>
        <strain evidence="10">SMH4607-1</strain>
    </source>
</reference>
<dbReference type="PANTHER" id="PTHR12707:SF0">
    <property type="entry name" value="PININ"/>
    <property type="match status" value="1"/>
</dbReference>
<feature type="compositionally biased region" description="Basic and acidic residues" evidence="8">
    <location>
        <begin position="115"/>
        <end position="125"/>
    </location>
</feature>
<accession>A0AA40A8L2</accession>
<feature type="compositionally biased region" description="Low complexity" evidence="8">
    <location>
        <begin position="134"/>
        <end position="146"/>
    </location>
</feature>
<feature type="region of interest" description="Disordered" evidence="8">
    <location>
        <begin position="1"/>
        <end position="24"/>
    </location>
</feature>
<dbReference type="GO" id="GO:0006397">
    <property type="term" value="P:mRNA processing"/>
    <property type="evidence" value="ECO:0007669"/>
    <property type="project" value="UniProtKB-KW"/>
</dbReference>
<dbReference type="InterPro" id="IPR006786">
    <property type="entry name" value="Pinin_SDK_MemA"/>
</dbReference>
<keyword evidence="4" id="KW-0805">Transcription regulation</keyword>
<evidence type="ECO:0000259" key="9">
    <source>
        <dbReference type="Pfam" id="PF04696"/>
    </source>
</evidence>
<evidence type="ECO:0000256" key="6">
    <source>
        <dbReference type="ARBA" id="ARBA00023187"/>
    </source>
</evidence>
<gene>
    <name evidence="10" type="ORF">B0H67DRAFT_602040</name>
</gene>
<evidence type="ECO:0000256" key="7">
    <source>
        <dbReference type="ARBA" id="ARBA00023242"/>
    </source>
</evidence>
<comment type="caution">
    <text evidence="10">The sequence shown here is derived from an EMBL/GenBank/DDBJ whole genome shotgun (WGS) entry which is preliminary data.</text>
</comment>
<evidence type="ECO:0000256" key="2">
    <source>
        <dbReference type="ARBA" id="ARBA00010386"/>
    </source>
</evidence>
<evidence type="ECO:0000313" key="10">
    <source>
        <dbReference type="EMBL" id="KAK0711226.1"/>
    </source>
</evidence>
<feature type="compositionally biased region" description="Acidic residues" evidence="8">
    <location>
        <begin position="303"/>
        <end position="318"/>
    </location>
</feature>
<feature type="region of interest" description="Disordered" evidence="8">
    <location>
        <begin position="262"/>
        <end position="318"/>
    </location>
</feature>
<dbReference type="PANTHER" id="PTHR12707">
    <property type="entry name" value="PINN"/>
    <property type="match status" value="1"/>
</dbReference>
<comment type="similarity">
    <text evidence="2">Belongs to the pinin family.</text>
</comment>
<feature type="domain" description="Pinin/SDK/MemA protein" evidence="9">
    <location>
        <begin position="121"/>
        <end position="236"/>
    </location>
</feature>
<comment type="subcellular location">
    <subcellularLocation>
        <location evidence="1">Nucleus</location>
    </subcellularLocation>
</comment>
<organism evidence="10 11">
    <name type="scientific">Lasiosphaeris hirsuta</name>
    <dbReference type="NCBI Taxonomy" id="260670"/>
    <lineage>
        <taxon>Eukaryota</taxon>
        <taxon>Fungi</taxon>
        <taxon>Dikarya</taxon>
        <taxon>Ascomycota</taxon>
        <taxon>Pezizomycotina</taxon>
        <taxon>Sordariomycetes</taxon>
        <taxon>Sordariomycetidae</taxon>
        <taxon>Sordariales</taxon>
        <taxon>Lasiosphaeriaceae</taxon>
        <taxon>Lasiosphaeris</taxon>
    </lineage>
</organism>
<dbReference type="Pfam" id="PF04696">
    <property type="entry name" value="Pinin_SDK_memA"/>
    <property type="match status" value="1"/>
</dbReference>
<evidence type="ECO:0000256" key="8">
    <source>
        <dbReference type="SAM" id="MobiDB-lite"/>
    </source>
</evidence>
<dbReference type="GO" id="GO:0071013">
    <property type="term" value="C:catalytic step 2 spliceosome"/>
    <property type="evidence" value="ECO:0007669"/>
    <property type="project" value="TreeGrafter"/>
</dbReference>
<keyword evidence="5" id="KW-0804">Transcription</keyword>
<evidence type="ECO:0000256" key="1">
    <source>
        <dbReference type="ARBA" id="ARBA00004123"/>
    </source>
</evidence>
<keyword evidence="6" id="KW-0508">mRNA splicing</keyword>
<dbReference type="InterPro" id="IPR039853">
    <property type="entry name" value="Pinin"/>
</dbReference>
<keyword evidence="3" id="KW-0507">mRNA processing</keyword>
<feature type="region of interest" description="Disordered" evidence="8">
    <location>
        <begin position="62"/>
        <end position="172"/>
    </location>
</feature>
<evidence type="ECO:0000313" key="11">
    <source>
        <dbReference type="Proteomes" id="UP001172102"/>
    </source>
</evidence>
<name>A0AA40A8L2_9PEZI</name>
<dbReference type="AlphaFoldDB" id="A0AA40A8L2"/>
<evidence type="ECO:0000256" key="5">
    <source>
        <dbReference type="ARBA" id="ARBA00023163"/>
    </source>
</evidence>
<sequence length="318" mass="36086">MTDSEFTTQKRKASTSPPPGDADLKRVKLELKGEDATIGNDYSNAFGSANGAHVDRKDEALSGVGFAVKQEHTENTPPKGHSENTQAASPKKKTYREETATRSPEITKPPAPAPSRRDVSQEEKKRGKRLFGGLLSTLSQTTSSSQQKKRLDIERRQQERAHQQRIEDERRRAEKVAKLNRLRKIEQVKFDEHAMAARHSNLLAIAHSLQTTHEPRLYYRPWELSEEQEHVIKSQVLAAKDTVDRERHDFKLRKESRLAELGVVRPPSQPENTVGEPKPPEDTNRRSSATSLPKVHIEKVEKDDGDEMVHDEEDTVLY</sequence>